<dbReference type="Proteomes" id="UP000314294">
    <property type="component" value="Unassembled WGS sequence"/>
</dbReference>
<sequence>MELWVVVLDVLNGQTFGNARLTPLSGLVRLWSAQVLLIETSGWFSTSLAASEHVFAIQWPAAAVNAKRSTKRSHQAAPAAPRWSRRAIFFFFSNSLPYCTIRCYDPSPSTADAHACLDADGSDRRCVRPPAPSTADSVQRRAEWSDWGDCGLLTEVLVRPQDVCSHWLWDRGLASLGGCEVDLSVQDAALTFHNLAPIRLPAYCAFQKVSP</sequence>
<evidence type="ECO:0000313" key="2">
    <source>
        <dbReference type="Proteomes" id="UP000314294"/>
    </source>
</evidence>
<dbReference type="EMBL" id="SRLO01000532">
    <property type="protein sequence ID" value="TNN52928.1"/>
    <property type="molecule type" value="Genomic_DNA"/>
</dbReference>
<gene>
    <name evidence="1" type="ORF">EYF80_036866</name>
</gene>
<organism evidence="1 2">
    <name type="scientific">Liparis tanakae</name>
    <name type="common">Tanaka's snailfish</name>
    <dbReference type="NCBI Taxonomy" id="230148"/>
    <lineage>
        <taxon>Eukaryota</taxon>
        <taxon>Metazoa</taxon>
        <taxon>Chordata</taxon>
        <taxon>Craniata</taxon>
        <taxon>Vertebrata</taxon>
        <taxon>Euteleostomi</taxon>
        <taxon>Actinopterygii</taxon>
        <taxon>Neopterygii</taxon>
        <taxon>Teleostei</taxon>
        <taxon>Neoteleostei</taxon>
        <taxon>Acanthomorphata</taxon>
        <taxon>Eupercaria</taxon>
        <taxon>Perciformes</taxon>
        <taxon>Cottioidei</taxon>
        <taxon>Cottales</taxon>
        <taxon>Liparidae</taxon>
        <taxon>Liparis</taxon>
    </lineage>
</organism>
<name>A0A4Z2GH94_9TELE</name>
<comment type="caution">
    <text evidence="1">The sequence shown here is derived from an EMBL/GenBank/DDBJ whole genome shotgun (WGS) entry which is preliminary data.</text>
</comment>
<dbReference type="AlphaFoldDB" id="A0A4Z2GH94"/>
<evidence type="ECO:0000313" key="1">
    <source>
        <dbReference type="EMBL" id="TNN52928.1"/>
    </source>
</evidence>
<proteinExistence type="predicted"/>
<protein>
    <submittedName>
        <fullName evidence="1">Uncharacterized protein</fullName>
    </submittedName>
</protein>
<accession>A0A4Z2GH94</accession>
<keyword evidence="2" id="KW-1185">Reference proteome</keyword>
<reference evidence="1 2" key="1">
    <citation type="submission" date="2019-03" db="EMBL/GenBank/DDBJ databases">
        <title>First draft genome of Liparis tanakae, snailfish: a comprehensive survey of snailfish specific genes.</title>
        <authorList>
            <person name="Kim W."/>
            <person name="Song I."/>
            <person name="Jeong J.-H."/>
            <person name="Kim D."/>
            <person name="Kim S."/>
            <person name="Ryu S."/>
            <person name="Song J.Y."/>
            <person name="Lee S.K."/>
        </authorList>
    </citation>
    <scope>NUCLEOTIDE SEQUENCE [LARGE SCALE GENOMIC DNA]</scope>
    <source>
        <tissue evidence="1">Muscle</tissue>
    </source>
</reference>